<proteinExistence type="predicted"/>
<dbReference type="InterPro" id="IPR036249">
    <property type="entry name" value="Thioredoxin-like_sf"/>
</dbReference>
<name>A0A1I1Q725_9FLAO</name>
<dbReference type="GO" id="GO:0005829">
    <property type="term" value="C:cytosol"/>
    <property type="evidence" value="ECO:0007669"/>
    <property type="project" value="TreeGrafter"/>
</dbReference>
<evidence type="ECO:0000259" key="1">
    <source>
        <dbReference type="PROSITE" id="PS51352"/>
    </source>
</evidence>
<dbReference type="SUPFAM" id="SSF52833">
    <property type="entry name" value="Thioredoxin-like"/>
    <property type="match status" value="1"/>
</dbReference>
<sequence>MKKTVVVFIVLIFTQTIKADNWISSFEDGQKLALATNKLMLVDFWASWCGPCRDMDSESWDRDEVKLLMKNFVPVKINIDLNKELALKYEVKGIPFIFIMDGNGEVIYKQMSYKTKSEVITMLNKYRLDMSYLAPFLTSFYKKKSFSSSFRLGLKYNDFSLFLDEDIRRDVLLLSNQYFDISKKLLKKSNLNNKKDFLQQIALYKVKERLILNKFNKAKKLLSKFKEEDIANINRSFYYRLNYISSKKAEDSSNENLWLKKLSETDMIKVEVFFKYI</sequence>
<evidence type="ECO:0000313" key="2">
    <source>
        <dbReference type="EMBL" id="SFD17772.1"/>
    </source>
</evidence>
<dbReference type="Pfam" id="PF00085">
    <property type="entry name" value="Thioredoxin"/>
    <property type="match status" value="1"/>
</dbReference>
<keyword evidence="3" id="KW-1185">Reference proteome</keyword>
<dbReference type="PANTHER" id="PTHR45663:SF11">
    <property type="entry name" value="GEO12009P1"/>
    <property type="match status" value="1"/>
</dbReference>
<accession>A0A1I1Q725</accession>
<reference evidence="3" key="1">
    <citation type="submission" date="2016-10" db="EMBL/GenBank/DDBJ databases">
        <authorList>
            <person name="Varghese N."/>
            <person name="Submissions S."/>
        </authorList>
    </citation>
    <scope>NUCLEOTIDE SEQUENCE [LARGE SCALE GENOMIC DNA]</scope>
    <source>
        <strain evidence="3">DSM 25730</strain>
    </source>
</reference>
<feature type="domain" description="Thioredoxin" evidence="1">
    <location>
        <begin position="1"/>
        <end position="128"/>
    </location>
</feature>
<dbReference type="PROSITE" id="PS51352">
    <property type="entry name" value="THIOREDOXIN_2"/>
    <property type="match status" value="1"/>
</dbReference>
<dbReference type="PANTHER" id="PTHR45663">
    <property type="entry name" value="GEO12009P1"/>
    <property type="match status" value="1"/>
</dbReference>
<dbReference type="STRING" id="870482.SAMN04487987_105243"/>
<protein>
    <submittedName>
        <fullName evidence="2">Thioredoxin</fullName>
    </submittedName>
</protein>
<dbReference type="GO" id="GO:0045454">
    <property type="term" value="P:cell redox homeostasis"/>
    <property type="evidence" value="ECO:0007669"/>
    <property type="project" value="TreeGrafter"/>
</dbReference>
<dbReference type="AlphaFoldDB" id="A0A1I1Q725"/>
<evidence type="ECO:0000313" key="3">
    <source>
        <dbReference type="Proteomes" id="UP000199439"/>
    </source>
</evidence>
<dbReference type="Gene3D" id="3.40.30.10">
    <property type="entry name" value="Glutaredoxin"/>
    <property type="match status" value="1"/>
</dbReference>
<dbReference type="EMBL" id="FOMI01000005">
    <property type="protein sequence ID" value="SFD17772.1"/>
    <property type="molecule type" value="Genomic_DNA"/>
</dbReference>
<dbReference type="CDD" id="cd02947">
    <property type="entry name" value="TRX_family"/>
    <property type="match status" value="1"/>
</dbReference>
<dbReference type="RefSeq" id="WP_175473550.1">
    <property type="nucleotide sequence ID" value="NZ_FOMI01000005.1"/>
</dbReference>
<dbReference type="InterPro" id="IPR013766">
    <property type="entry name" value="Thioredoxin_domain"/>
</dbReference>
<gene>
    <name evidence="2" type="ORF">SAMN04487987_105243</name>
</gene>
<dbReference type="GO" id="GO:0015035">
    <property type="term" value="F:protein-disulfide reductase activity"/>
    <property type="evidence" value="ECO:0007669"/>
    <property type="project" value="TreeGrafter"/>
</dbReference>
<organism evidence="2 3">
    <name type="scientific">Algibacter pectinivorans</name>
    <dbReference type="NCBI Taxonomy" id="870482"/>
    <lineage>
        <taxon>Bacteria</taxon>
        <taxon>Pseudomonadati</taxon>
        <taxon>Bacteroidota</taxon>
        <taxon>Flavobacteriia</taxon>
        <taxon>Flavobacteriales</taxon>
        <taxon>Flavobacteriaceae</taxon>
        <taxon>Algibacter</taxon>
    </lineage>
</organism>
<dbReference type="Proteomes" id="UP000199439">
    <property type="component" value="Unassembled WGS sequence"/>
</dbReference>